<evidence type="ECO:0000256" key="10">
    <source>
        <dbReference type="ARBA" id="ARBA00023004"/>
    </source>
</evidence>
<proteinExistence type="inferred from homology"/>
<evidence type="ECO:0000256" key="4">
    <source>
        <dbReference type="ARBA" id="ARBA00010617"/>
    </source>
</evidence>
<comment type="pathway">
    <text evidence="3">Secondary metabolite biosynthesis; terpenoid biosynthesis.</text>
</comment>
<dbReference type="InterPro" id="IPR050121">
    <property type="entry name" value="Cytochrome_P450_monoxygenase"/>
</dbReference>
<evidence type="ECO:0000313" key="14">
    <source>
        <dbReference type="EMBL" id="KAJ7194666.1"/>
    </source>
</evidence>
<dbReference type="GO" id="GO:0016705">
    <property type="term" value="F:oxidoreductase activity, acting on paired donors, with incorporation or reduction of molecular oxygen"/>
    <property type="evidence" value="ECO:0007669"/>
    <property type="project" value="InterPro"/>
</dbReference>
<reference evidence="14" key="1">
    <citation type="submission" date="2023-03" db="EMBL/GenBank/DDBJ databases">
        <title>Massive genome expansion in bonnet fungi (Mycena s.s.) driven by repeated elements and novel gene families across ecological guilds.</title>
        <authorList>
            <consortium name="Lawrence Berkeley National Laboratory"/>
            <person name="Harder C.B."/>
            <person name="Miyauchi S."/>
            <person name="Viragh M."/>
            <person name="Kuo A."/>
            <person name="Thoen E."/>
            <person name="Andreopoulos B."/>
            <person name="Lu D."/>
            <person name="Skrede I."/>
            <person name="Drula E."/>
            <person name="Henrissat B."/>
            <person name="Morin E."/>
            <person name="Kohler A."/>
            <person name="Barry K."/>
            <person name="LaButti K."/>
            <person name="Morin E."/>
            <person name="Salamov A."/>
            <person name="Lipzen A."/>
            <person name="Mereny Z."/>
            <person name="Hegedus B."/>
            <person name="Baldrian P."/>
            <person name="Stursova M."/>
            <person name="Weitz H."/>
            <person name="Taylor A."/>
            <person name="Grigoriev I.V."/>
            <person name="Nagy L.G."/>
            <person name="Martin F."/>
            <person name="Kauserud H."/>
        </authorList>
    </citation>
    <scope>NUCLEOTIDE SEQUENCE</scope>
    <source>
        <strain evidence="14">9144</strain>
    </source>
</reference>
<keyword evidence="6" id="KW-0812">Transmembrane</keyword>
<evidence type="ECO:0000256" key="5">
    <source>
        <dbReference type="ARBA" id="ARBA00022617"/>
    </source>
</evidence>
<protein>
    <submittedName>
        <fullName evidence="14">Cytochrome P450</fullName>
    </submittedName>
</protein>
<dbReference type="SUPFAM" id="SSF48264">
    <property type="entry name" value="Cytochrome P450"/>
    <property type="match status" value="1"/>
</dbReference>
<dbReference type="Gene3D" id="1.10.630.10">
    <property type="entry name" value="Cytochrome P450"/>
    <property type="match status" value="1"/>
</dbReference>
<keyword evidence="11" id="KW-0503">Monooxygenase</keyword>
<comment type="caution">
    <text evidence="14">The sequence shown here is derived from an EMBL/GenBank/DDBJ whole genome shotgun (WGS) entry which is preliminary data.</text>
</comment>
<keyword evidence="9" id="KW-0560">Oxidoreductase</keyword>
<evidence type="ECO:0000256" key="7">
    <source>
        <dbReference type="ARBA" id="ARBA00022723"/>
    </source>
</evidence>
<dbReference type="PRINTS" id="PR00385">
    <property type="entry name" value="P450"/>
</dbReference>
<dbReference type="GO" id="GO:0004497">
    <property type="term" value="F:monooxygenase activity"/>
    <property type="evidence" value="ECO:0007669"/>
    <property type="project" value="UniProtKB-KW"/>
</dbReference>
<dbReference type="EMBL" id="JARJCW010000096">
    <property type="protein sequence ID" value="KAJ7194666.1"/>
    <property type="molecule type" value="Genomic_DNA"/>
</dbReference>
<dbReference type="InterPro" id="IPR001128">
    <property type="entry name" value="Cyt_P450"/>
</dbReference>
<evidence type="ECO:0000256" key="2">
    <source>
        <dbReference type="ARBA" id="ARBA00004370"/>
    </source>
</evidence>
<gene>
    <name evidence="14" type="ORF">GGX14DRAFT_208198</name>
</gene>
<comment type="cofactor">
    <cofactor evidence="1 13">
        <name>heme</name>
        <dbReference type="ChEBI" id="CHEBI:30413"/>
    </cofactor>
</comment>
<evidence type="ECO:0000256" key="1">
    <source>
        <dbReference type="ARBA" id="ARBA00001971"/>
    </source>
</evidence>
<evidence type="ECO:0000256" key="6">
    <source>
        <dbReference type="ARBA" id="ARBA00022692"/>
    </source>
</evidence>
<dbReference type="InterPro" id="IPR002403">
    <property type="entry name" value="Cyt_P450_E_grp-IV"/>
</dbReference>
<dbReference type="GO" id="GO:0020037">
    <property type="term" value="F:heme binding"/>
    <property type="evidence" value="ECO:0007669"/>
    <property type="project" value="InterPro"/>
</dbReference>
<dbReference type="AlphaFoldDB" id="A0AAD6Y564"/>
<dbReference type="PANTHER" id="PTHR24305">
    <property type="entry name" value="CYTOCHROME P450"/>
    <property type="match status" value="1"/>
</dbReference>
<accession>A0AAD6Y564</accession>
<dbReference type="Proteomes" id="UP001219525">
    <property type="component" value="Unassembled WGS sequence"/>
</dbReference>
<keyword evidence="8" id="KW-1133">Transmembrane helix</keyword>
<name>A0AAD6Y564_9AGAR</name>
<organism evidence="14 15">
    <name type="scientific">Mycena pura</name>
    <dbReference type="NCBI Taxonomy" id="153505"/>
    <lineage>
        <taxon>Eukaryota</taxon>
        <taxon>Fungi</taxon>
        <taxon>Dikarya</taxon>
        <taxon>Basidiomycota</taxon>
        <taxon>Agaricomycotina</taxon>
        <taxon>Agaricomycetes</taxon>
        <taxon>Agaricomycetidae</taxon>
        <taxon>Agaricales</taxon>
        <taxon>Marasmiineae</taxon>
        <taxon>Mycenaceae</taxon>
        <taxon>Mycena</taxon>
    </lineage>
</organism>
<evidence type="ECO:0000256" key="8">
    <source>
        <dbReference type="ARBA" id="ARBA00022989"/>
    </source>
</evidence>
<evidence type="ECO:0000256" key="3">
    <source>
        <dbReference type="ARBA" id="ARBA00004721"/>
    </source>
</evidence>
<comment type="similarity">
    <text evidence="4">Belongs to the cytochrome P450 family.</text>
</comment>
<dbReference type="GO" id="GO:0016020">
    <property type="term" value="C:membrane"/>
    <property type="evidence" value="ECO:0007669"/>
    <property type="project" value="UniProtKB-SubCell"/>
</dbReference>
<keyword evidence="10 13" id="KW-0408">Iron</keyword>
<dbReference type="PRINTS" id="PR00465">
    <property type="entry name" value="EP450IV"/>
</dbReference>
<comment type="subcellular location">
    <subcellularLocation>
        <location evidence="2">Membrane</location>
    </subcellularLocation>
</comment>
<sequence length="541" mass="59533">MALPFHSPTSLLGDEFTSIRSFLMVTFLAAGALFVASRAKPSPVAKIPGPSSPSWIFGNLLQLVFPRIYGEFEFEWQKTYGPVYRIKGVFGEDRLMVSDPVALQRITNDRSFIRVASQRKMGQLVFGEGSVFCIEGEQHRRLRAALSPAFSPAVVRSFSPIFAEVAQRIVHEWDKACSAGSPVRIDVCEVLDRATLDIISEAALGSPLNTVENPQHPLAQSHLKVLSAAFGRTKNDLIVDVIVAKIPSLILHALVLLPSAAFRALRNFRGVTDRMSSRLLREKTELQQSGLDQSNDMLGILITGISDARKKNMTADELAEQIRLILLAGQDTSANALAWCLYELAKDGDYQQKLRAEIQMSRGSARGMDYDSMPLLNALLKETLRVYPAAAYMDRVASEDSVIPLAYEITTTAGERISQLPVKKGQHIAVAIASYQKFEPVWGSDADQYRPSRWLDGIPCKGQALGPYSHLLSFAGGNRPCPGWRFSLSEMQIILSDLVANFSFAPSPDDPVRPQYAGVFSPVTKEGVKGVPLLVERISHS</sequence>
<keyword evidence="12" id="KW-0472">Membrane</keyword>
<evidence type="ECO:0000256" key="13">
    <source>
        <dbReference type="PIRSR" id="PIRSR602403-1"/>
    </source>
</evidence>
<dbReference type="PANTHER" id="PTHR24305:SF166">
    <property type="entry name" value="CYTOCHROME P450 12A4, MITOCHONDRIAL-RELATED"/>
    <property type="match status" value="1"/>
</dbReference>
<dbReference type="Pfam" id="PF00067">
    <property type="entry name" value="p450"/>
    <property type="match status" value="1"/>
</dbReference>
<evidence type="ECO:0000256" key="11">
    <source>
        <dbReference type="ARBA" id="ARBA00023033"/>
    </source>
</evidence>
<dbReference type="GO" id="GO:0005506">
    <property type="term" value="F:iron ion binding"/>
    <property type="evidence" value="ECO:0007669"/>
    <property type="project" value="InterPro"/>
</dbReference>
<keyword evidence="7 13" id="KW-0479">Metal-binding</keyword>
<evidence type="ECO:0000256" key="12">
    <source>
        <dbReference type="ARBA" id="ARBA00023136"/>
    </source>
</evidence>
<evidence type="ECO:0000256" key="9">
    <source>
        <dbReference type="ARBA" id="ARBA00023002"/>
    </source>
</evidence>
<keyword evidence="5 13" id="KW-0349">Heme</keyword>
<feature type="binding site" description="axial binding residue" evidence="13">
    <location>
        <position position="481"/>
    </location>
    <ligand>
        <name>heme</name>
        <dbReference type="ChEBI" id="CHEBI:30413"/>
    </ligand>
    <ligandPart>
        <name>Fe</name>
        <dbReference type="ChEBI" id="CHEBI:18248"/>
    </ligandPart>
</feature>
<dbReference type="InterPro" id="IPR036396">
    <property type="entry name" value="Cyt_P450_sf"/>
</dbReference>
<keyword evidence="15" id="KW-1185">Reference proteome</keyword>
<evidence type="ECO:0000313" key="15">
    <source>
        <dbReference type="Proteomes" id="UP001219525"/>
    </source>
</evidence>